<evidence type="ECO:0000313" key="2">
    <source>
        <dbReference type="Proteomes" id="UP001589798"/>
    </source>
</evidence>
<proteinExistence type="predicted"/>
<dbReference type="EMBL" id="JBHLWK010000013">
    <property type="protein sequence ID" value="MFC0204940.1"/>
    <property type="molecule type" value="Genomic_DNA"/>
</dbReference>
<evidence type="ECO:0000313" key="1">
    <source>
        <dbReference type="EMBL" id="MFC0204940.1"/>
    </source>
</evidence>
<gene>
    <name evidence="1" type="ORF">ACFFJC_11720</name>
</gene>
<organism evidence="1 2">
    <name type="scientific">Novosphingobium soli</name>
    <dbReference type="NCBI Taxonomy" id="574956"/>
    <lineage>
        <taxon>Bacteria</taxon>
        <taxon>Pseudomonadati</taxon>
        <taxon>Pseudomonadota</taxon>
        <taxon>Alphaproteobacteria</taxon>
        <taxon>Sphingomonadales</taxon>
        <taxon>Sphingomonadaceae</taxon>
        <taxon>Novosphingobium</taxon>
    </lineage>
</organism>
<accession>A0ABV6CW36</accession>
<dbReference type="Proteomes" id="UP001589798">
    <property type="component" value="Unassembled WGS sequence"/>
</dbReference>
<dbReference type="RefSeq" id="WP_379487697.1">
    <property type="nucleotide sequence ID" value="NZ_JBHLWK010000013.1"/>
</dbReference>
<sequence length="55" mass="5978">MSNPIPSLTSRVLRARPDLRPRLPHPSWRESIAPPAADGAATIDSAGDFWSRLGL</sequence>
<keyword evidence="2" id="KW-1185">Reference proteome</keyword>
<protein>
    <submittedName>
        <fullName evidence="1">Uncharacterized protein</fullName>
    </submittedName>
</protein>
<comment type="caution">
    <text evidence="1">The sequence shown here is derived from an EMBL/GenBank/DDBJ whole genome shotgun (WGS) entry which is preliminary data.</text>
</comment>
<reference evidence="1 2" key="1">
    <citation type="submission" date="2024-09" db="EMBL/GenBank/DDBJ databases">
        <authorList>
            <person name="Sun Q."/>
            <person name="Mori K."/>
        </authorList>
    </citation>
    <scope>NUCLEOTIDE SEQUENCE [LARGE SCALE GENOMIC DNA]</scope>
    <source>
        <strain evidence="1 2">CCM 7706</strain>
    </source>
</reference>
<name>A0ABV6CW36_9SPHN</name>